<dbReference type="Proteomes" id="UP001055879">
    <property type="component" value="Linkage Group LG06"/>
</dbReference>
<accession>A0ACB9B8M4</accession>
<keyword evidence="2" id="KW-1185">Reference proteome</keyword>
<proteinExistence type="predicted"/>
<organism evidence="1 2">
    <name type="scientific">Arctium lappa</name>
    <name type="common">Greater burdock</name>
    <name type="synonym">Lappa major</name>
    <dbReference type="NCBI Taxonomy" id="4217"/>
    <lineage>
        <taxon>Eukaryota</taxon>
        <taxon>Viridiplantae</taxon>
        <taxon>Streptophyta</taxon>
        <taxon>Embryophyta</taxon>
        <taxon>Tracheophyta</taxon>
        <taxon>Spermatophyta</taxon>
        <taxon>Magnoliopsida</taxon>
        <taxon>eudicotyledons</taxon>
        <taxon>Gunneridae</taxon>
        <taxon>Pentapetalae</taxon>
        <taxon>asterids</taxon>
        <taxon>campanulids</taxon>
        <taxon>Asterales</taxon>
        <taxon>Asteraceae</taxon>
        <taxon>Carduoideae</taxon>
        <taxon>Cardueae</taxon>
        <taxon>Arctiinae</taxon>
        <taxon>Arctium</taxon>
    </lineage>
</organism>
<reference evidence="1 2" key="2">
    <citation type="journal article" date="2022" name="Mol. Ecol. Resour.">
        <title>The genomes of chicory, endive, great burdock and yacon provide insights into Asteraceae paleo-polyploidization history and plant inulin production.</title>
        <authorList>
            <person name="Fan W."/>
            <person name="Wang S."/>
            <person name="Wang H."/>
            <person name="Wang A."/>
            <person name="Jiang F."/>
            <person name="Liu H."/>
            <person name="Zhao H."/>
            <person name="Xu D."/>
            <person name="Zhang Y."/>
        </authorList>
    </citation>
    <scope>NUCLEOTIDE SEQUENCE [LARGE SCALE GENOMIC DNA]</scope>
    <source>
        <strain evidence="2">cv. Niubang</strain>
    </source>
</reference>
<evidence type="ECO:0000313" key="2">
    <source>
        <dbReference type="Proteomes" id="UP001055879"/>
    </source>
</evidence>
<sequence length="201" mass="22566">MEDVKNRSIFNLMMLCVRLKTHQIALCKLSSDPELSQIPNGLCDSALSDRRHIYGAHQLFTESKSIQCKRSNNIKKQDNSLVIHPPNVVPFSDEWLAAIEAAGEQEDDGTTLSEQLSSFVAEQSKMKIYVEQVSQLLTTEKNLRLQLTADGEKFQQFQDASVKSNVVSETFKQEIEKRLMLQPGEIGTPPAKVLCLTQVVT</sequence>
<dbReference type="EMBL" id="CM042052">
    <property type="protein sequence ID" value="KAI3718859.1"/>
    <property type="molecule type" value="Genomic_DNA"/>
</dbReference>
<reference evidence="2" key="1">
    <citation type="journal article" date="2022" name="Mol. Ecol. Resour.">
        <title>The genomes of chicory, endive, great burdock and yacon provide insights into Asteraceae palaeo-polyploidization history and plant inulin production.</title>
        <authorList>
            <person name="Fan W."/>
            <person name="Wang S."/>
            <person name="Wang H."/>
            <person name="Wang A."/>
            <person name="Jiang F."/>
            <person name="Liu H."/>
            <person name="Zhao H."/>
            <person name="Xu D."/>
            <person name="Zhang Y."/>
        </authorList>
    </citation>
    <scope>NUCLEOTIDE SEQUENCE [LARGE SCALE GENOMIC DNA]</scope>
    <source>
        <strain evidence="2">cv. Niubang</strain>
    </source>
</reference>
<protein>
    <submittedName>
        <fullName evidence="1">Uncharacterized protein</fullName>
    </submittedName>
</protein>
<comment type="caution">
    <text evidence="1">The sequence shown here is derived from an EMBL/GenBank/DDBJ whole genome shotgun (WGS) entry which is preliminary data.</text>
</comment>
<gene>
    <name evidence="1" type="ORF">L6452_19744</name>
</gene>
<evidence type="ECO:0000313" key="1">
    <source>
        <dbReference type="EMBL" id="KAI3718859.1"/>
    </source>
</evidence>
<name>A0ACB9B8M4_ARCLA</name>